<organism evidence="1 2">
    <name type="scientific">Glaciimonas immobilis</name>
    <dbReference type="NCBI Taxonomy" id="728004"/>
    <lineage>
        <taxon>Bacteria</taxon>
        <taxon>Pseudomonadati</taxon>
        <taxon>Pseudomonadota</taxon>
        <taxon>Betaproteobacteria</taxon>
        <taxon>Burkholderiales</taxon>
        <taxon>Oxalobacteraceae</taxon>
        <taxon>Glaciimonas</taxon>
    </lineage>
</organism>
<keyword evidence="2" id="KW-1185">Reference proteome</keyword>
<dbReference type="PIRSF" id="PIRSF010372">
    <property type="entry name" value="PaiB"/>
    <property type="match status" value="1"/>
</dbReference>
<comment type="caution">
    <text evidence="1">The sequence shown here is derived from an EMBL/GenBank/DDBJ whole genome shotgun (WGS) entry which is preliminary data.</text>
</comment>
<dbReference type="InterPro" id="IPR007396">
    <property type="entry name" value="TR_PAI2-type"/>
</dbReference>
<proteinExistence type="predicted"/>
<dbReference type="InterPro" id="IPR012349">
    <property type="entry name" value="Split_barrel_FMN-bd"/>
</dbReference>
<dbReference type="PANTHER" id="PTHR35802">
    <property type="entry name" value="PROTEASE SYNTHASE AND SPORULATION PROTEIN PAI 2"/>
    <property type="match status" value="1"/>
</dbReference>
<name>A0A840RVI8_9BURK</name>
<dbReference type="Pfam" id="PF04299">
    <property type="entry name" value="FMN_bind_2"/>
    <property type="match status" value="1"/>
</dbReference>
<dbReference type="Proteomes" id="UP000571084">
    <property type="component" value="Unassembled WGS sequence"/>
</dbReference>
<sequence>MYLPKHFEQPRIDVMHDLIRSHPLATLITMTAAGIEVNHIPLLLSDQPRPLGTLCGHVARANPLWRDYQKEVEVVAVFNGPESYISPTWYATKKQHGKVVPTWNYAVTHAYGTLRVMDDAVWLRTHLEQLTAHNEDGRPAPWMVDDAPREYTEKMIMAIVGIEIVITRLIGKWKVSQNQPAENRASVIHSLNNGSELHGTSMATLIADAGKNF</sequence>
<reference evidence="1 2" key="1">
    <citation type="submission" date="2020-08" db="EMBL/GenBank/DDBJ databases">
        <title>Genomic Encyclopedia of Type Strains, Phase IV (KMG-IV): sequencing the most valuable type-strain genomes for metagenomic binning, comparative biology and taxonomic classification.</title>
        <authorList>
            <person name="Goeker M."/>
        </authorList>
    </citation>
    <scope>NUCLEOTIDE SEQUENCE [LARGE SCALE GENOMIC DNA]</scope>
    <source>
        <strain evidence="1 2">DSM 23240</strain>
    </source>
</reference>
<dbReference type="Gene3D" id="2.30.110.10">
    <property type="entry name" value="Electron Transport, Fmn-binding Protein, Chain A"/>
    <property type="match status" value="1"/>
</dbReference>
<dbReference type="SUPFAM" id="SSF50475">
    <property type="entry name" value="FMN-binding split barrel"/>
    <property type="match status" value="1"/>
</dbReference>
<dbReference type="EMBL" id="JACHHQ010000005">
    <property type="protein sequence ID" value="MBB5200591.1"/>
    <property type="molecule type" value="Genomic_DNA"/>
</dbReference>
<dbReference type="PANTHER" id="PTHR35802:SF1">
    <property type="entry name" value="PROTEASE SYNTHASE AND SPORULATION PROTEIN PAI 2"/>
    <property type="match status" value="1"/>
</dbReference>
<evidence type="ECO:0000313" key="2">
    <source>
        <dbReference type="Proteomes" id="UP000571084"/>
    </source>
</evidence>
<gene>
    <name evidence="1" type="ORF">HNR39_002433</name>
</gene>
<accession>A0A840RVI8</accession>
<protein>
    <submittedName>
        <fullName evidence="1">Transcriptional regulator</fullName>
    </submittedName>
</protein>
<dbReference type="AlphaFoldDB" id="A0A840RVI8"/>
<evidence type="ECO:0000313" key="1">
    <source>
        <dbReference type="EMBL" id="MBB5200591.1"/>
    </source>
</evidence>
<dbReference type="RefSeq" id="WP_168055921.1">
    <property type="nucleotide sequence ID" value="NZ_JAAOZT010000007.1"/>
</dbReference>